<evidence type="ECO:0000313" key="2">
    <source>
        <dbReference type="EMBL" id="MBF9001076.1"/>
    </source>
</evidence>
<evidence type="ECO:0000313" key="3">
    <source>
        <dbReference type="Proteomes" id="UP000597206"/>
    </source>
</evidence>
<feature type="signal peptide" evidence="1">
    <location>
        <begin position="1"/>
        <end position="18"/>
    </location>
</feature>
<feature type="chain" id="PRO_5045990992" evidence="1">
    <location>
        <begin position="19"/>
        <end position="194"/>
    </location>
</feature>
<name>A0ABS0GF76_9VIBR</name>
<sequence>MKTLLSITCLVWTSLASASQIATLSDGRQVTLNDDFTWQYVVSKQPIKSAKTQQKLISPVATIAAPVAAPVIPHSMPTSVINLGSNKPLLQLSDSGVDVVLGAADYDDGELTIPTVITNQTHQSAIRIDIDWQLQDGQGHPLQSGTHTVWQSIKRMGDTYLRPQTSADGKPLHIEVTQLKQYQLKAKITQVEMR</sequence>
<protein>
    <submittedName>
        <fullName evidence="2">DUF3157 family protein</fullName>
    </submittedName>
</protein>
<dbReference type="Pfam" id="PF11355">
    <property type="entry name" value="DUF3157"/>
    <property type="match status" value="1"/>
</dbReference>
<organism evidence="2 3">
    <name type="scientific">Vibrio nitrifigilis</name>
    <dbReference type="NCBI Taxonomy" id="2789781"/>
    <lineage>
        <taxon>Bacteria</taxon>
        <taxon>Pseudomonadati</taxon>
        <taxon>Pseudomonadota</taxon>
        <taxon>Gammaproteobacteria</taxon>
        <taxon>Vibrionales</taxon>
        <taxon>Vibrionaceae</taxon>
        <taxon>Vibrio</taxon>
    </lineage>
</organism>
<proteinExistence type="predicted"/>
<keyword evidence="3" id="KW-1185">Reference proteome</keyword>
<dbReference type="Proteomes" id="UP000597206">
    <property type="component" value="Unassembled WGS sequence"/>
</dbReference>
<gene>
    <name evidence="2" type="ORF">I1A42_10950</name>
</gene>
<reference evidence="2 3" key="1">
    <citation type="submission" date="2020-11" db="EMBL/GenBank/DDBJ databases">
        <title>Vibrio nitrifigilis sp. nov., a marine nitrogen-fixing bacterium isolated from the lagoon sediment of an islet inside an atoll.</title>
        <authorList>
            <person name="Wang L.-T."/>
            <person name="Shieh W.Y."/>
        </authorList>
    </citation>
    <scope>NUCLEOTIDE SEQUENCE [LARGE SCALE GENOMIC DNA]</scope>
    <source>
        <strain evidence="2 3">NFV-1</strain>
    </source>
</reference>
<keyword evidence="1" id="KW-0732">Signal</keyword>
<dbReference type="InterPro" id="IPR021501">
    <property type="entry name" value="DUF3157"/>
</dbReference>
<comment type="caution">
    <text evidence="2">The sequence shown here is derived from an EMBL/GenBank/DDBJ whole genome shotgun (WGS) entry which is preliminary data.</text>
</comment>
<accession>A0ABS0GF76</accession>
<dbReference type="RefSeq" id="WP_196123491.1">
    <property type="nucleotide sequence ID" value="NZ_JADPMR010000001.1"/>
</dbReference>
<dbReference type="EMBL" id="JADPMR010000001">
    <property type="protein sequence ID" value="MBF9001076.1"/>
    <property type="molecule type" value="Genomic_DNA"/>
</dbReference>
<evidence type="ECO:0000256" key="1">
    <source>
        <dbReference type="SAM" id="SignalP"/>
    </source>
</evidence>